<evidence type="ECO:0000259" key="2">
    <source>
        <dbReference type="Pfam" id="PF11827"/>
    </source>
</evidence>
<keyword evidence="1" id="KW-0732">Signal</keyword>
<feature type="domain" description="DUF3347" evidence="2">
    <location>
        <begin position="54"/>
        <end position="145"/>
    </location>
</feature>
<dbReference type="AlphaFoldDB" id="A0A512RP38"/>
<evidence type="ECO:0000256" key="1">
    <source>
        <dbReference type="SAM" id="SignalP"/>
    </source>
</evidence>
<gene>
    <name evidence="3" type="ORF">CCY01nite_37200</name>
</gene>
<dbReference type="Proteomes" id="UP000321436">
    <property type="component" value="Unassembled WGS sequence"/>
</dbReference>
<sequence>MRLKQCLWILAAGAVFAACQQPGKTAAADDTQQETAGLPSSLSPEFYDSLKLAMSAYYQLSGALVKADTQAADIAAAALKYHLDSLPVARLEVDSTRKGILLGSAGDIAAELNGMLIEKGGLEARRTSFKMVSDQLYDLLQNTGLKGGTVYRQHCPMAFGDRGAYWLSDNAEILNPYFGDEMLHCGSVTDTLRFQ</sequence>
<proteinExistence type="predicted"/>
<accession>A0A512RP38</accession>
<dbReference type="Pfam" id="PF11827">
    <property type="entry name" value="DUF3347"/>
    <property type="match status" value="1"/>
</dbReference>
<name>A0A512RP38_9BACT</name>
<dbReference type="RefSeq" id="WP_146865036.1">
    <property type="nucleotide sequence ID" value="NZ_BKAU01000004.1"/>
</dbReference>
<dbReference type="EMBL" id="BKAU01000004">
    <property type="protein sequence ID" value="GEP97460.1"/>
    <property type="molecule type" value="Genomic_DNA"/>
</dbReference>
<evidence type="ECO:0000313" key="3">
    <source>
        <dbReference type="EMBL" id="GEP97460.1"/>
    </source>
</evidence>
<feature type="signal peptide" evidence="1">
    <location>
        <begin position="1"/>
        <end position="17"/>
    </location>
</feature>
<keyword evidence="4" id="KW-1185">Reference proteome</keyword>
<organism evidence="3 4">
    <name type="scientific">Chitinophaga cymbidii</name>
    <dbReference type="NCBI Taxonomy" id="1096750"/>
    <lineage>
        <taxon>Bacteria</taxon>
        <taxon>Pseudomonadati</taxon>
        <taxon>Bacteroidota</taxon>
        <taxon>Chitinophagia</taxon>
        <taxon>Chitinophagales</taxon>
        <taxon>Chitinophagaceae</taxon>
        <taxon>Chitinophaga</taxon>
    </lineage>
</organism>
<dbReference type="PROSITE" id="PS51257">
    <property type="entry name" value="PROKAR_LIPOPROTEIN"/>
    <property type="match status" value="1"/>
</dbReference>
<feature type="chain" id="PRO_5022034829" description="DUF3347 domain-containing protein" evidence="1">
    <location>
        <begin position="18"/>
        <end position="195"/>
    </location>
</feature>
<protein>
    <recommendedName>
        <fullName evidence="2">DUF3347 domain-containing protein</fullName>
    </recommendedName>
</protein>
<dbReference type="InterPro" id="IPR021782">
    <property type="entry name" value="DUF3347"/>
</dbReference>
<reference evidence="3 4" key="1">
    <citation type="submission" date="2019-07" db="EMBL/GenBank/DDBJ databases">
        <title>Whole genome shotgun sequence of Chitinophaga cymbidii NBRC 109752.</title>
        <authorList>
            <person name="Hosoyama A."/>
            <person name="Uohara A."/>
            <person name="Ohji S."/>
            <person name="Ichikawa N."/>
        </authorList>
    </citation>
    <scope>NUCLEOTIDE SEQUENCE [LARGE SCALE GENOMIC DNA]</scope>
    <source>
        <strain evidence="3 4">NBRC 109752</strain>
    </source>
</reference>
<evidence type="ECO:0000313" key="4">
    <source>
        <dbReference type="Proteomes" id="UP000321436"/>
    </source>
</evidence>
<dbReference type="OrthoDB" id="5513217at2"/>
<comment type="caution">
    <text evidence="3">The sequence shown here is derived from an EMBL/GenBank/DDBJ whole genome shotgun (WGS) entry which is preliminary data.</text>
</comment>